<reference evidence="1" key="1">
    <citation type="submission" date="2015-07" db="EMBL/GenBank/DDBJ databases">
        <title>Adaptation to a free-living lifestyle via gene acquisitions in the diplomonad Trepomonas sp. PC1.</title>
        <authorList>
            <person name="Xu F."/>
            <person name="Jerlstrom-Hultqvist J."/>
            <person name="Kolisko M."/>
            <person name="Simpson A.G.B."/>
            <person name="Roger A.J."/>
            <person name="Svard S.G."/>
            <person name="Andersson J.O."/>
        </authorList>
    </citation>
    <scope>NUCLEOTIDE SEQUENCE</scope>
    <source>
        <strain evidence="1">PC1</strain>
    </source>
</reference>
<feature type="non-terminal residue" evidence="1">
    <location>
        <position position="1"/>
    </location>
</feature>
<sequence length="99" mass="11524">QWFDACATGKLEFVQQKKKQLVKSQDQRKPKDGEKDVIHKFSGLQYAIVYNNMQVVEELVEFEWQIITTIEYDLQLKQQKQVHIPADSTVLDIVCIVGN</sequence>
<dbReference type="EMBL" id="GDID01001630">
    <property type="protein sequence ID" value="JAP94976.1"/>
    <property type="molecule type" value="Transcribed_RNA"/>
</dbReference>
<protein>
    <submittedName>
        <fullName evidence="1">Uncharacterized protein</fullName>
    </submittedName>
</protein>
<gene>
    <name evidence="1" type="ORF">TPC1_12173</name>
</gene>
<feature type="non-terminal residue" evidence="1">
    <location>
        <position position="99"/>
    </location>
</feature>
<evidence type="ECO:0000313" key="1">
    <source>
        <dbReference type="EMBL" id="JAP94976.1"/>
    </source>
</evidence>
<proteinExistence type="predicted"/>
<name>A0A146KHQ1_9EUKA</name>
<organism evidence="1">
    <name type="scientific">Trepomonas sp. PC1</name>
    <dbReference type="NCBI Taxonomy" id="1076344"/>
    <lineage>
        <taxon>Eukaryota</taxon>
        <taxon>Metamonada</taxon>
        <taxon>Diplomonadida</taxon>
        <taxon>Hexamitidae</taxon>
        <taxon>Hexamitinae</taxon>
        <taxon>Trepomonas</taxon>
    </lineage>
</organism>
<dbReference type="AlphaFoldDB" id="A0A146KHQ1"/>
<accession>A0A146KHQ1</accession>